<dbReference type="Pfam" id="PF07734">
    <property type="entry name" value="FBA_1"/>
    <property type="match status" value="1"/>
</dbReference>
<dbReference type="PhylomeDB" id="A0A178V4Q5"/>
<comment type="caution">
    <text evidence="2">The sequence shown here is derived from an EMBL/GenBank/DDBJ whole genome shotgun (WGS) entry which is preliminary data.</text>
</comment>
<dbReference type="InterPro" id="IPR001810">
    <property type="entry name" value="F-box_dom"/>
</dbReference>
<name>A0A178V4Q5_ARATH</name>
<feature type="domain" description="F-box" evidence="1">
    <location>
        <begin position="1"/>
        <end position="46"/>
    </location>
</feature>
<dbReference type="PANTHER" id="PTHR31672">
    <property type="entry name" value="BNACNNG10540D PROTEIN"/>
    <property type="match status" value="1"/>
</dbReference>
<dbReference type="InterPro" id="IPR011043">
    <property type="entry name" value="Gal_Oxase/kelch_b-propeller"/>
</dbReference>
<dbReference type="InterPro" id="IPR036047">
    <property type="entry name" value="F-box-like_dom_sf"/>
</dbReference>
<proteinExistence type="predicted"/>
<dbReference type="SUPFAM" id="SSF50965">
    <property type="entry name" value="Galactose oxidase, central domain"/>
    <property type="match status" value="1"/>
</dbReference>
<dbReference type="PANTHER" id="PTHR31672:SF13">
    <property type="entry name" value="F-BOX PROTEIN CPR30-LIKE"/>
    <property type="match status" value="1"/>
</dbReference>
<dbReference type="Proteomes" id="UP000078284">
    <property type="component" value="Chromosome 3"/>
</dbReference>
<sequence length="415" mass="47886">MTIPDLCNDLVDEILCRVPARNLKRLRSTSKRWNRLFKDDRRFAREHMHKAPKEYLPLMLTSEYRICPVSINLQGDVPSVVLKRELSLPDPDYSHQFDIGRVFHCDGLLVCNHVGKNPRYGSKIVVWNPLTGQTRWIEAGYRWKEYEVRFVLGYCYQQDENNSCSKKIYKILCFYPNGQDTEIYELNYSDRWTRTIPDGDLTPGWTLIYSEQTVSMNGNLYLFASEKSKPHLGVSLLRFDFSTEKSSLCVTLPYQRPRYEILSISAVRGGENLSLLLQLDFESKTEIWVTNKIDDTTTKGAAVSWTKVLAFDLSPDLQLFSEEVNFLLDEDKKVAVCCERWLEPQEHHRYQCRREYKITDKIYILGEDNKVDEVGSGEGEATDSLEGISQVILNYAPSLVQIEQAGGGKTKRGDD</sequence>
<evidence type="ECO:0000313" key="3">
    <source>
        <dbReference type="Proteomes" id="UP000078284"/>
    </source>
</evidence>
<dbReference type="SMART" id="SM00256">
    <property type="entry name" value="FBOX"/>
    <property type="match status" value="1"/>
</dbReference>
<evidence type="ECO:0000313" key="2">
    <source>
        <dbReference type="EMBL" id="OAP01230.1"/>
    </source>
</evidence>
<dbReference type="NCBIfam" id="TIGR01640">
    <property type="entry name" value="F_box_assoc_1"/>
    <property type="match status" value="1"/>
</dbReference>
<reference evidence="3" key="1">
    <citation type="journal article" date="2016" name="Proc. Natl. Acad. Sci. U.S.A.">
        <title>Chromosome-level assembly of Arabidopsis thaliana Ler reveals the extent of translocation and inversion polymorphisms.</title>
        <authorList>
            <person name="Zapata L."/>
            <person name="Ding J."/>
            <person name="Willing E.M."/>
            <person name="Hartwig B."/>
            <person name="Bezdan D."/>
            <person name="Jiao W.B."/>
            <person name="Patel V."/>
            <person name="Velikkakam James G."/>
            <person name="Koornneef M."/>
            <person name="Ossowski S."/>
            <person name="Schneeberger K."/>
        </authorList>
    </citation>
    <scope>NUCLEOTIDE SEQUENCE [LARGE SCALE GENOMIC DNA]</scope>
    <source>
        <strain evidence="3">cv. Landsberg erecta</strain>
    </source>
</reference>
<accession>A0A178V4Q5</accession>
<evidence type="ECO:0000259" key="1">
    <source>
        <dbReference type="PROSITE" id="PS50181"/>
    </source>
</evidence>
<dbReference type="ExpressionAtlas" id="A0A178V4Q5">
    <property type="expression patterns" value="baseline and differential"/>
</dbReference>
<dbReference type="CDD" id="cd22157">
    <property type="entry name" value="F-box_AtFBW1-like"/>
    <property type="match status" value="1"/>
</dbReference>
<organism evidence="2 3">
    <name type="scientific">Arabidopsis thaliana</name>
    <name type="common">Mouse-ear cress</name>
    <dbReference type="NCBI Taxonomy" id="3702"/>
    <lineage>
        <taxon>Eukaryota</taxon>
        <taxon>Viridiplantae</taxon>
        <taxon>Streptophyta</taxon>
        <taxon>Embryophyta</taxon>
        <taxon>Tracheophyta</taxon>
        <taxon>Spermatophyta</taxon>
        <taxon>Magnoliopsida</taxon>
        <taxon>eudicotyledons</taxon>
        <taxon>Gunneridae</taxon>
        <taxon>Pentapetalae</taxon>
        <taxon>rosids</taxon>
        <taxon>malvids</taxon>
        <taxon>Brassicales</taxon>
        <taxon>Brassicaceae</taxon>
        <taxon>Camelineae</taxon>
        <taxon>Arabidopsis</taxon>
    </lineage>
</organism>
<gene>
    <name evidence="2" type="ordered locus">AXX17_At3g20180</name>
</gene>
<dbReference type="KEGG" id="ath:AT3G18980"/>
<dbReference type="Pfam" id="PF00646">
    <property type="entry name" value="F-box"/>
    <property type="match status" value="1"/>
</dbReference>
<dbReference type="SUPFAM" id="SSF81383">
    <property type="entry name" value="F-box domain"/>
    <property type="match status" value="1"/>
</dbReference>
<dbReference type="InterPro" id="IPR017451">
    <property type="entry name" value="F-box-assoc_interact_dom"/>
</dbReference>
<dbReference type="InterPro" id="IPR006527">
    <property type="entry name" value="F-box-assoc_dom_typ1"/>
</dbReference>
<dbReference type="EMBL" id="LUHQ01000003">
    <property type="protein sequence ID" value="OAP01230.1"/>
    <property type="molecule type" value="Genomic_DNA"/>
</dbReference>
<dbReference type="AlphaFoldDB" id="A0A178V4Q5"/>
<dbReference type="OMA" id="TSEYRIC"/>
<protein>
    <recommendedName>
        <fullName evidence="1">F-box domain-containing protein</fullName>
    </recommendedName>
</protein>
<dbReference type="InterPro" id="IPR050796">
    <property type="entry name" value="SCF_F-box_component"/>
</dbReference>
<dbReference type="PROSITE" id="PS50181">
    <property type="entry name" value="FBOX"/>
    <property type="match status" value="1"/>
</dbReference>